<dbReference type="PANTHER" id="PTHR30290:SF10">
    <property type="entry name" value="PERIPLASMIC OLIGOPEPTIDE-BINDING PROTEIN-RELATED"/>
    <property type="match status" value="1"/>
</dbReference>
<feature type="chain" id="PRO_5013262171" evidence="5">
    <location>
        <begin position="28"/>
        <end position="534"/>
    </location>
</feature>
<comment type="similarity">
    <text evidence="2">Belongs to the bacterial solute-binding protein 5 family.</text>
</comment>
<dbReference type="EMBL" id="CP023344">
    <property type="protein sequence ID" value="ATC65943.1"/>
    <property type="molecule type" value="Genomic_DNA"/>
</dbReference>
<dbReference type="Gene3D" id="3.40.190.10">
    <property type="entry name" value="Periplasmic binding protein-like II"/>
    <property type="match status" value="1"/>
</dbReference>
<organism evidence="7 8">
    <name type="scientific">Nibricoccus aquaticus</name>
    <dbReference type="NCBI Taxonomy" id="2576891"/>
    <lineage>
        <taxon>Bacteria</taxon>
        <taxon>Pseudomonadati</taxon>
        <taxon>Verrucomicrobiota</taxon>
        <taxon>Opitutia</taxon>
        <taxon>Opitutales</taxon>
        <taxon>Opitutaceae</taxon>
        <taxon>Nibricoccus</taxon>
    </lineage>
</organism>
<keyword evidence="8" id="KW-1185">Reference proteome</keyword>
<name>A0A290QBW4_9BACT</name>
<dbReference type="InterPro" id="IPR039424">
    <property type="entry name" value="SBP_5"/>
</dbReference>
<dbReference type="GO" id="GO:0043190">
    <property type="term" value="C:ATP-binding cassette (ABC) transporter complex"/>
    <property type="evidence" value="ECO:0007669"/>
    <property type="project" value="InterPro"/>
</dbReference>
<dbReference type="InterPro" id="IPR000914">
    <property type="entry name" value="SBP_5_dom"/>
</dbReference>
<dbReference type="SUPFAM" id="SSF53850">
    <property type="entry name" value="Periplasmic binding protein-like II"/>
    <property type="match status" value="1"/>
</dbReference>
<dbReference type="FunFam" id="3.90.76.10:FF:000001">
    <property type="entry name" value="Oligopeptide ABC transporter substrate-binding protein"/>
    <property type="match status" value="1"/>
</dbReference>
<dbReference type="OrthoDB" id="137511at2"/>
<dbReference type="GO" id="GO:0015833">
    <property type="term" value="P:peptide transport"/>
    <property type="evidence" value="ECO:0007669"/>
    <property type="project" value="TreeGrafter"/>
</dbReference>
<dbReference type="PANTHER" id="PTHR30290">
    <property type="entry name" value="PERIPLASMIC BINDING COMPONENT OF ABC TRANSPORTER"/>
    <property type="match status" value="1"/>
</dbReference>
<dbReference type="GO" id="GO:0030288">
    <property type="term" value="C:outer membrane-bounded periplasmic space"/>
    <property type="evidence" value="ECO:0007669"/>
    <property type="project" value="UniProtKB-ARBA"/>
</dbReference>
<dbReference type="CDD" id="cd08504">
    <property type="entry name" value="PBP2_OppA"/>
    <property type="match status" value="1"/>
</dbReference>
<dbReference type="PIRSF" id="PIRSF002741">
    <property type="entry name" value="MppA"/>
    <property type="match status" value="1"/>
</dbReference>
<evidence type="ECO:0000313" key="8">
    <source>
        <dbReference type="Proteomes" id="UP000217265"/>
    </source>
</evidence>
<reference evidence="7 8" key="1">
    <citation type="submission" date="2017-09" db="EMBL/GenBank/DDBJ databases">
        <title>Complete genome sequence of Verrucomicrobial strain HZ-65, isolated from freshwater.</title>
        <authorList>
            <person name="Choi A."/>
        </authorList>
    </citation>
    <scope>NUCLEOTIDE SEQUENCE [LARGE SCALE GENOMIC DNA]</scope>
    <source>
        <strain evidence="7 8">HZ-65</strain>
    </source>
</reference>
<evidence type="ECO:0000256" key="3">
    <source>
        <dbReference type="ARBA" id="ARBA00022448"/>
    </source>
</evidence>
<proteinExistence type="inferred from homology"/>
<keyword evidence="3" id="KW-0813">Transport</keyword>
<feature type="domain" description="Solute-binding protein family 5" evidence="6">
    <location>
        <begin position="74"/>
        <end position="457"/>
    </location>
</feature>
<evidence type="ECO:0000259" key="6">
    <source>
        <dbReference type="Pfam" id="PF00496"/>
    </source>
</evidence>
<dbReference type="InterPro" id="IPR030678">
    <property type="entry name" value="Peptide/Ni-bd"/>
</dbReference>
<evidence type="ECO:0000256" key="2">
    <source>
        <dbReference type="ARBA" id="ARBA00005695"/>
    </source>
</evidence>
<dbReference type="KEGG" id="vbh:CMV30_02300"/>
<evidence type="ECO:0000256" key="1">
    <source>
        <dbReference type="ARBA" id="ARBA00004196"/>
    </source>
</evidence>
<dbReference type="Proteomes" id="UP000217265">
    <property type="component" value="Chromosome"/>
</dbReference>
<keyword evidence="4 5" id="KW-0732">Signal</keyword>
<dbReference type="Gene3D" id="3.10.105.10">
    <property type="entry name" value="Dipeptide-binding Protein, Domain 3"/>
    <property type="match status" value="1"/>
</dbReference>
<comment type="subcellular location">
    <subcellularLocation>
        <location evidence="1">Cell envelope</location>
    </subcellularLocation>
</comment>
<dbReference type="FunFam" id="3.10.105.10:FF:000001">
    <property type="entry name" value="Oligopeptide ABC transporter, oligopeptide-binding protein"/>
    <property type="match status" value="1"/>
</dbReference>
<dbReference type="GO" id="GO:1904680">
    <property type="term" value="F:peptide transmembrane transporter activity"/>
    <property type="evidence" value="ECO:0007669"/>
    <property type="project" value="TreeGrafter"/>
</dbReference>
<sequence>MRRLLSVSVTALLLAVAAFSLPASAHAAPKILNYGNGAEPQDLDPQVITGVPEHHIIDSLFEGLVMPSPDGSNVAPGVAERWDLSADALTYTFHLRADARWSNGDPVTAHDFVRSYQRMLTPALGADYAYMLYLVAGAEDFNTGKLTDFSLTGFRAPDARTLQITLRKPAPFFLKSLVHCAWFPVHIPTLEKFDAVTRKATRWTRPENLVGNGAFTLTDWKPGQKIIVSRSPTYWDRASVKLDEIHFHPIDVPDTEEKMFRTGQLHVTHEIPRAKIATYQRDQPAQLSLEPYCGIYYYRFNTARKPFDDVRVRRALALSIDRETIVKFITRGGEIPAYNFVPPNVSGFVSEHHLTADIAEARRLLAEAGYPGGKGLPKIELLYNTDTKHRSIAEALQQMWKKNLGLTNISLTNQEWKVYIAAQKAGDFQFQRAGWIADYVDPNVFFDLWQTGAGNNNTGWGSADYDRLLSDSLDAKTEAERYAIYQQMEKILVAEMPVMPIYFYTHPRLISPQVRNFRTTYLDTFPWKHIDLAP</sequence>
<feature type="signal peptide" evidence="5">
    <location>
        <begin position="1"/>
        <end position="27"/>
    </location>
</feature>
<dbReference type="AlphaFoldDB" id="A0A290QBW4"/>
<evidence type="ECO:0000256" key="4">
    <source>
        <dbReference type="ARBA" id="ARBA00022729"/>
    </source>
</evidence>
<evidence type="ECO:0000313" key="7">
    <source>
        <dbReference type="EMBL" id="ATC65943.1"/>
    </source>
</evidence>
<accession>A0A290QBW4</accession>
<dbReference type="Pfam" id="PF00496">
    <property type="entry name" value="SBP_bac_5"/>
    <property type="match status" value="1"/>
</dbReference>
<gene>
    <name evidence="7" type="ORF">CMV30_02300</name>
</gene>
<dbReference type="RefSeq" id="WP_096057572.1">
    <property type="nucleotide sequence ID" value="NZ_CP023344.1"/>
</dbReference>
<protein>
    <submittedName>
        <fullName evidence="7">Peptide ABC transporter substrate-binding protein</fullName>
    </submittedName>
</protein>
<evidence type="ECO:0000256" key="5">
    <source>
        <dbReference type="SAM" id="SignalP"/>
    </source>
</evidence>
<dbReference type="Gene3D" id="3.90.76.10">
    <property type="entry name" value="Dipeptide-binding Protein, Domain 1"/>
    <property type="match status" value="1"/>
</dbReference>